<protein>
    <submittedName>
        <fullName evidence="5">D-alanyl-D-alanine carboxypeptidase</fullName>
        <ecNumber evidence="5">3.4.16.4</ecNumber>
    </submittedName>
</protein>
<dbReference type="EMBL" id="SJPI01000003">
    <property type="protein sequence ID" value="TWT49753.1"/>
    <property type="molecule type" value="Genomic_DNA"/>
</dbReference>
<evidence type="ECO:0000313" key="5">
    <source>
        <dbReference type="EMBL" id="TWT49753.1"/>
    </source>
</evidence>
<feature type="transmembrane region" description="Helical" evidence="3">
    <location>
        <begin position="70"/>
        <end position="88"/>
    </location>
</feature>
<feature type="transmembrane region" description="Helical" evidence="3">
    <location>
        <begin position="152"/>
        <end position="176"/>
    </location>
</feature>
<dbReference type="Pfam" id="PF00144">
    <property type="entry name" value="Beta-lactamase"/>
    <property type="match status" value="1"/>
</dbReference>
<keyword evidence="5" id="KW-0378">Hydrolase</keyword>
<gene>
    <name evidence="5" type="ORF">Pla22_49540</name>
</gene>
<keyword evidence="5" id="KW-0645">Protease</keyword>
<dbReference type="AlphaFoldDB" id="A0A5C5WIA7"/>
<evidence type="ECO:0000259" key="4">
    <source>
        <dbReference type="Pfam" id="PF00144"/>
    </source>
</evidence>
<sequence length="748" mass="83287">MDPDKYQQAWHAQTAQPKVIVHADLLLEEVQRHQGNFQATIFWRDFREVGIAVLLLPIWFYLGIRTSSPWTWYLTVPALLWIIGFMLVDRFRHRPKPSEPGEPLIDCVKVSLAQVEHQIWLLRNVFWWYLLPFCISILAFFFHTAWLTSSAWWEFIASTLALSSLLAVVYGLVYFINQRAVRKQLQPRREELLALLMSLGDESSGESSGESTGEPETYAIVPASLSPFAEERFLTPSGAGIRNAVAMVVLVAALILVVVLVDMASRISDSQYAGTAQSSGVNGDALALQVTELREQKSLVGLAAMVMVDGKVGAVAAQGERIIGSGVSVEIDDRWHVGGITKSITATMIGRLIEADQMHWSDTVGSVFSEPNVHADWKSVTLRQLLTDIAGAPANFPRELWSHRPKPGIESTRARREAVMDVVSQPLPRPAGQMYSYSNVGMTIAGAMAEEVTGFSWEDLVKQEVFEPLELTGSGFGPPRSPSDTLPQPRGHRARLAGKFAMDDDADNTPIMGPSGTVHMTLRDLCTYATEHMQGDLGKGKLLSKETYERLHAAEQNQYACGWVVRYPDSRIPYKNYWHNGSNTMWYALVVFVPEKNMVVAVASNDGDSEKAEAAAWRVVEASVSRDPLPGQSAFAKKSPFAAIRWQGNQPEVMLDDDWFTLVSIGDVSVAQIVDFSKQKYDQLWQKRFEEDLVEVLTRMGHPPADSVTLIVESLFTGEQIKMENVVMSEENRKAIRAAARSRQDSSQ</sequence>
<dbReference type="PANTHER" id="PTHR46825:SF11">
    <property type="entry name" value="PENICILLIN-BINDING PROTEIN 4"/>
    <property type="match status" value="1"/>
</dbReference>
<dbReference type="PANTHER" id="PTHR46825">
    <property type="entry name" value="D-ALANYL-D-ALANINE-CARBOXYPEPTIDASE/ENDOPEPTIDASE AMPH"/>
    <property type="match status" value="1"/>
</dbReference>
<evidence type="ECO:0000256" key="1">
    <source>
        <dbReference type="ARBA" id="ARBA00004370"/>
    </source>
</evidence>
<comment type="caution">
    <text evidence="5">The sequence shown here is derived from an EMBL/GenBank/DDBJ whole genome shotgun (WGS) entry which is preliminary data.</text>
</comment>
<name>A0A5C5WIA7_9BACT</name>
<accession>A0A5C5WIA7</accession>
<keyword evidence="6" id="KW-1185">Reference proteome</keyword>
<dbReference type="RefSeq" id="WP_146517292.1">
    <property type="nucleotide sequence ID" value="NZ_SJPI01000003.1"/>
</dbReference>
<dbReference type="InterPro" id="IPR012338">
    <property type="entry name" value="Beta-lactam/transpept-like"/>
</dbReference>
<evidence type="ECO:0000313" key="6">
    <source>
        <dbReference type="Proteomes" id="UP000316598"/>
    </source>
</evidence>
<proteinExistence type="predicted"/>
<dbReference type="InterPro" id="IPR001466">
    <property type="entry name" value="Beta-lactam-related"/>
</dbReference>
<evidence type="ECO:0000256" key="3">
    <source>
        <dbReference type="SAM" id="Phobius"/>
    </source>
</evidence>
<dbReference type="GO" id="GO:0009002">
    <property type="term" value="F:serine-type D-Ala-D-Ala carboxypeptidase activity"/>
    <property type="evidence" value="ECO:0007669"/>
    <property type="project" value="UniProtKB-EC"/>
</dbReference>
<dbReference type="EC" id="3.4.16.4" evidence="5"/>
<feature type="transmembrane region" description="Helical" evidence="3">
    <location>
        <begin position="46"/>
        <end position="64"/>
    </location>
</feature>
<dbReference type="Gene3D" id="3.40.710.10">
    <property type="entry name" value="DD-peptidase/beta-lactamase superfamily"/>
    <property type="match status" value="1"/>
</dbReference>
<dbReference type="SUPFAM" id="SSF56601">
    <property type="entry name" value="beta-lactamase/transpeptidase-like"/>
    <property type="match status" value="1"/>
</dbReference>
<reference evidence="5 6" key="1">
    <citation type="submission" date="2019-02" db="EMBL/GenBank/DDBJ databases">
        <title>Deep-cultivation of Planctomycetes and their phenomic and genomic characterization uncovers novel biology.</title>
        <authorList>
            <person name="Wiegand S."/>
            <person name="Jogler M."/>
            <person name="Boedeker C."/>
            <person name="Pinto D."/>
            <person name="Vollmers J."/>
            <person name="Rivas-Marin E."/>
            <person name="Kohn T."/>
            <person name="Peeters S.H."/>
            <person name="Heuer A."/>
            <person name="Rast P."/>
            <person name="Oberbeckmann S."/>
            <person name="Bunk B."/>
            <person name="Jeske O."/>
            <person name="Meyerdierks A."/>
            <person name="Storesund J.E."/>
            <person name="Kallscheuer N."/>
            <person name="Luecker S."/>
            <person name="Lage O.M."/>
            <person name="Pohl T."/>
            <person name="Merkel B.J."/>
            <person name="Hornburger P."/>
            <person name="Mueller R.-W."/>
            <person name="Bruemmer F."/>
            <person name="Labrenz M."/>
            <person name="Spormann A.M."/>
            <person name="Op Den Camp H."/>
            <person name="Overmann J."/>
            <person name="Amann R."/>
            <person name="Jetten M.S.M."/>
            <person name="Mascher T."/>
            <person name="Medema M.H."/>
            <person name="Devos D.P."/>
            <person name="Kaster A.-K."/>
            <person name="Ovreas L."/>
            <person name="Rohde M."/>
            <person name="Galperin M.Y."/>
            <person name="Jogler C."/>
        </authorList>
    </citation>
    <scope>NUCLEOTIDE SEQUENCE [LARGE SCALE GENOMIC DNA]</scope>
    <source>
        <strain evidence="5 6">Pla22</strain>
    </source>
</reference>
<dbReference type="GO" id="GO:0016020">
    <property type="term" value="C:membrane"/>
    <property type="evidence" value="ECO:0007669"/>
    <property type="project" value="UniProtKB-SubCell"/>
</dbReference>
<feature type="transmembrane region" description="Helical" evidence="3">
    <location>
        <begin position="126"/>
        <end position="146"/>
    </location>
</feature>
<comment type="subcellular location">
    <subcellularLocation>
        <location evidence="1">Membrane</location>
    </subcellularLocation>
</comment>
<dbReference type="Proteomes" id="UP000316598">
    <property type="component" value="Unassembled WGS sequence"/>
</dbReference>
<dbReference type="OrthoDB" id="9801061at2"/>
<keyword evidence="2 3" id="KW-0472">Membrane</keyword>
<dbReference type="InterPro" id="IPR050491">
    <property type="entry name" value="AmpC-like"/>
</dbReference>
<keyword evidence="5" id="KW-0121">Carboxypeptidase</keyword>
<keyword evidence="3" id="KW-0812">Transmembrane</keyword>
<keyword evidence="3" id="KW-1133">Transmembrane helix</keyword>
<feature type="transmembrane region" description="Helical" evidence="3">
    <location>
        <begin position="241"/>
        <end position="261"/>
    </location>
</feature>
<evidence type="ECO:0000256" key="2">
    <source>
        <dbReference type="ARBA" id="ARBA00023136"/>
    </source>
</evidence>
<organism evidence="5 6">
    <name type="scientific">Rubripirellula amarantea</name>
    <dbReference type="NCBI Taxonomy" id="2527999"/>
    <lineage>
        <taxon>Bacteria</taxon>
        <taxon>Pseudomonadati</taxon>
        <taxon>Planctomycetota</taxon>
        <taxon>Planctomycetia</taxon>
        <taxon>Pirellulales</taxon>
        <taxon>Pirellulaceae</taxon>
        <taxon>Rubripirellula</taxon>
    </lineage>
</organism>
<feature type="domain" description="Beta-lactamase-related" evidence="4">
    <location>
        <begin position="290"/>
        <end position="620"/>
    </location>
</feature>